<feature type="transmembrane region" description="Helical" evidence="1">
    <location>
        <begin position="29"/>
        <end position="47"/>
    </location>
</feature>
<dbReference type="PROSITE" id="PS51257">
    <property type="entry name" value="PROKAR_LIPOPROTEIN"/>
    <property type="match status" value="1"/>
</dbReference>
<keyword evidence="1" id="KW-0812">Transmembrane</keyword>
<feature type="transmembrane region" description="Helical" evidence="1">
    <location>
        <begin position="267"/>
        <end position="288"/>
    </location>
</feature>
<accession>A0ABS3HAN2</accession>
<feature type="transmembrane region" description="Helical" evidence="1">
    <location>
        <begin position="201"/>
        <end position="219"/>
    </location>
</feature>
<feature type="transmembrane region" description="Helical" evidence="1">
    <location>
        <begin position="225"/>
        <end position="255"/>
    </location>
</feature>
<organism evidence="2 3">
    <name type="scientific">Candidatus Enterococcus myersii</name>
    <dbReference type="NCBI Taxonomy" id="2815322"/>
    <lineage>
        <taxon>Bacteria</taxon>
        <taxon>Bacillati</taxon>
        <taxon>Bacillota</taxon>
        <taxon>Bacilli</taxon>
        <taxon>Lactobacillales</taxon>
        <taxon>Enterococcaceae</taxon>
        <taxon>Enterococcus</taxon>
    </lineage>
</organism>
<evidence type="ECO:0000313" key="2">
    <source>
        <dbReference type="EMBL" id="MBO0450218.1"/>
    </source>
</evidence>
<keyword evidence="1" id="KW-1133">Transmembrane helix</keyword>
<name>A0ABS3HAN2_9ENTE</name>
<dbReference type="EMBL" id="JAFLVT010000018">
    <property type="protein sequence ID" value="MBO0450218.1"/>
    <property type="molecule type" value="Genomic_DNA"/>
</dbReference>
<feature type="transmembrane region" description="Helical" evidence="1">
    <location>
        <begin position="131"/>
        <end position="148"/>
    </location>
</feature>
<evidence type="ECO:0000313" key="3">
    <source>
        <dbReference type="Proteomes" id="UP000664256"/>
    </source>
</evidence>
<comment type="caution">
    <text evidence="2">The sequence shown here is derived from an EMBL/GenBank/DDBJ whole genome shotgun (WGS) entry which is preliminary data.</text>
</comment>
<feature type="transmembrane region" description="Helical" evidence="1">
    <location>
        <begin position="372"/>
        <end position="403"/>
    </location>
</feature>
<protein>
    <submittedName>
        <fullName evidence="2">Uncharacterized protein</fullName>
    </submittedName>
</protein>
<dbReference type="Proteomes" id="UP000664256">
    <property type="component" value="Unassembled WGS sequence"/>
</dbReference>
<dbReference type="RefSeq" id="WP_206904785.1">
    <property type="nucleotide sequence ID" value="NZ_JAFLVT010000018.1"/>
</dbReference>
<keyword evidence="3" id="KW-1185">Reference proteome</keyword>
<evidence type="ECO:0000256" key="1">
    <source>
        <dbReference type="SAM" id="Phobius"/>
    </source>
</evidence>
<keyword evidence="1" id="KW-0472">Membrane</keyword>
<gene>
    <name evidence="2" type="ORF">JZO76_11870</name>
</gene>
<feature type="transmembrane region" description="Helical" evidence="1">
    <location>
        <begin position="99"/>
        <end position="119"/>
    </location>
</feature>
<feature type="transmembrane region" description="Helical" evidence="1">
    <location>
        <begin position="168"/>
        <end position="189"/>
    </location>
</feature>
<feature type="transmembrane region" description="Helical" evidence="1">
    <location>
        <begin position="340"/>
        <end position="360"/>
    </location>
</feature>
<reference evidence="2 3" key="1">
    <citation type="submission" date="2021-03" db="EMBL/GenBank/DDBJ databases">
        <title>Enterococcal diversity collection.</title>
        <authorList>
            <person name="Gilmore M.S."/>
            <person name="Schwartzman J."/>
            <person name="Van Tyne D."/>
            <person name="Martin M."/>
            <person name="Earl A.M."/>
            <person name="Manson A.L."/>
            <person name="Straub T."/>
            <person name="Salamzade R."/>
            <person name="Saavedra J."/>
            <person name="Lebreton F."/>
            <person name="Prichula J."/>
            <person name="Schaufler K."/>
            <person name="Gaca A."/>
            <person name="Sgardioli B."/>
            <person name="Wagenaar J."/>
            <person name="Strong T."/>
        </authorList>
    </citation>
    <scope>NUCLEOTIDE SEQUENCE [LARGE SCALE GENOMIC DNA]</scope>
    <source>
        <strain evidence="2 3">MJM12</strain>
    </source>
</reference>
<proteinExistence type="predicted"/>
<feature type="transmembrane region" description="Helical" evidence="1">
    <location>
        <begin position="59"/>
        <end position="87"/>
    </location>
</feature>
<sequence>MIRKLQFILSFLLVLGCQSVYTKMTTFPGDILITITFVLVLIFLIVIQSEEMKMIFNKSILKIFLTNCMFMNSLIVLIFVLNIFFPYRNMSQIGNIKESLMILGLLIVIFDLIYMYFLLKKNNKYYFIKDIINGVFVINVISLFFYILGPTLKVLSPTKIVNIFWGGAQNIASFYNVFFVAQPGAYSLLSQGRNTGIFVEGPMYAFVIVIAILFELFLFEDKKRYRLMIGLIALITTYSTTGLIVTALGMFFLILKNLKKETGGVNLPILAFTPIIFFFASFFIIKLLNEKINMGNSDDIRINNFSNAVYSWGLRPLFGYGFKAEKAGILTGHTSVFSQIIQDGGLLFLLFYTIPFISFTKYSLKKKNFENVFFVLCYLLLIFNTVITYTTISIAILAFLTAIKLTDEGELLI</sequence>